<name>A0AAN6LVS8_9PLEO</name>
<evidence type="ECO:0000256" key="4">
    <source>
        <dbReference type="ARBA" id="ARBA00023163"/>
    </source>
</evidence>
<evidence type="ECO:0000256" key="2">
    <source>
        <dbReference type="ARBA" id="ARBA00022723"/>
    </source>
</evidence>
<dbReference type="GO" id="GO:0005634">
    <property type="term" value="C:nucleus"/>
    <property type="evidence" value="ECO:0007669"/>
    <property type="project" value="UniProtKB-SubCell"/>
</dbReference>
<evidence type="ECO:0000256" key="3">
    <source>
        <dbReference type="ARBA" id="ARBA00023015"/>
    </source>
</evidence>
<sequence>MRVPPGDTQQPFSLLAPWDPTLPLQLADFELNAFSGTQDALTPGMSYPTPTTNPEHLSASGGGDDSQSLFLDLTFPNSEVANELIGIFFDKIYFMLPCFHKQTFLEEFHSGHVQVQSPLLLYSMYSVAAGFHPDPAVKGRRNTWYEEAKLMYDFTGRAPEPALRVLQAVLFLVYHAYTCGDYSACWLYIGKAWRQAASLGMNRMDSAHAVVMPVGQKDGPDEEHRGYYNRREWTGCTVIEKEECRRALWILFMMDRNQSWPTGWPNAIDERQFKLDIPLPDRIFQTFKSESDSRPTKNVPFTRNIDTLLASISLSREPLDVFHYLIVAYILLGRTTELIHSIHDDPSSPEYILECEKLDNYVVKLRLSIPRTASSVLEASIDDRGQVVWLNAILNTILLLLHFRAVPCSGPANVKQLFEKTVIAAKDTSQTIKDASRTSVDLLLNIHIASSLYMGE</sequence>
<dbReference type="GO" id="GO:0008270">
    <property type="term" value="F:zinc ion binding"/>
    <property type="evidence" value="ECO:0007669"/>
    <property type="project" value="InterPro"/>
</dbReference>
<evidence type="ECO:0000256" key="1">
    <source>
        <dbReference type="ARBA" id="ARBA00004123"/>
    </source>
</evidence>
<comment type="subcellular location">
    <subcellularLocation>
        <location evidence="1">Nucleus</location>
    </subcellularLocation>
</comment>
<organism evidence="8 9">
    <name type="scientific">Pseudopithomyces chartarum</name>
    <dbReference type="NCBI Taxonomy" id="1892770"/>
    <lineage>
        <taxon>Eukaryota</taxon>
        <taxon>Fungi</taxon>
        <taxon>Dikarya</taxon>
        <taxon>Ascomycota</taxon>
        <taxon>Pezizomycotina</taxon>
        <taxon>Dothideomycetes</taxon>
        <taxon>Pleosporomycetidae</taxon>
        <taxon>Pleosporales</taxon>
        <taxon>Massarineae</taxon>
        <taxon>Didymosphaeriaceae</taxon>
        <taxon>Pseudopithomyces</taxon>
    </lineage>
</organism>
<dbReference type="InterPro" id="IPR050815">
    <property type="entry name" value="TF_fung"/>
</dbReference>
<accession>A0AAN6LVS8</accession>
<evidence type="ECO:0000313" key="8">
    <source>
        <dbReference type="EMBL" id="KAK3208553.1"/>
    </source>
</evidence>
<dbReference type="AlphaFoldDB" id="A0AAN6LVS8"/>
<reference evidence="8 9" key="1">
    <citation type="submission" date="2021-02" db="EMBL/GenBank/DDBJ databases">
        <title>Genome assembly of Pseudopithomyces chartarum.</title>
        <authorList>
            <person name="Jauregui R."/>
            <person name="Singh J."/>
            <person name="Voisey C."/>
        </authorList>
    </citation>
    <scope>NUCLEOTIDE SEQUENCE [LARGE SCALE GENOMIC DNA]</scope>
    <source>
        <strain evidence="8 9">AGR01</strain>
    </source>
</reference>
<dbReference type="SMART" id="SM00906">
    <property type="entry name" value="Fungal_trans"/>
    <property type="match status" value="1"/>
</dbReference>
<dbReference type="GO" id="GO:0006351">
    <property type="term" value="P:DNA-templated transcription"/>
    <property type="evidence" value="ECO:0007669"/>
    <property type="project" value="InterPro"/>
</dbReference>
<dbReference type="InterPro" id="IPR007219">
    <property type="entry name" value="XnlR_reg_dom"/>
</dbReference>
<gene>
    <name evidence="8" type="ORF">GRF29_77g1079720</name>
</gene>
<evidence type="ECO:0000259" key="7">
    <source>
        <dbReference type="SMART" id="SM00906"/>
    </source>
</evidence>
<evidence type="ECO:0000256" key="5">
    <source>
        <dbReference type="ARBA" id="ARBA00023242"/>
    </source>
</evidence>
<feature type="region of interest" description="Disordered" evidence="6">
    <location>
        <begin position="42"/>
        <end position="63"/>
    </location>
</feature>
<comment type="caution">
    <text evidence="8">The sequence shown here is derived from an EMBL/GenBank/DDBJ whole genome shotgun (WGS) entry which is preliminary data.</text>
</comment>
<dbReference type="EMBL" id="WVTA01000007">
    <property type="protein sequence ID" value="KAK3208553.1"/>
    <property type="molecule type" value="Genomic_DNA"/>
</dbReference>
<keyword evidence="3" id="KW-0805">Transcription regulation</keyword>
<dbReference type="CDD" id="cd12148">
    <property type="entry name" value="fungal_TF_MHR"/>
    <property type="match status" value="1"/>
</dbReference>
<dbReference type="PANTHER" id="PTHR47338:SF10">
    <property type="entry name" value="TRANSCRIPTION FACTOR DOMAIN-CONTAINING PROTEIN-RELATED"/>
    <property type="match status" value="1"/>
</dbReference>
<dbReference type="GO" id="GO:0000981">
    <property type="term" value="F:DNA-binding transcription factor activity, RNA polymerase II-specific"/>
    <property type="evidence" value="ECO:0007669"/>
    <property type="project" value="InterPro"/>
</dbReference>
<dbReference type="PANTHER" id="PTHR47338">
    <property type="entry name" value="ZN(II)2CYS6 TRANSCRIPTION FACTOR (EUROFUNG)-RELATED"/>
    <property type="match status" value="1"/>
</dbReference>
<evidence type="ECO:0000256" key="6">
    <source>
        <dbReference type="SAM" id="MobiDB-lite"/>
    </source>
</evidence>
<keyword evidence="5" id="KW-0539">Nucleus</keyword>
<dbReference type="Pfam" id="PF04082">
    <property type="entry name" value="Fungal_trans"/>
    <property type="match status" value="1"/>
</dbReference>
<feature type="domain" description="Xylanolytic transcriptional activator regulatory" evidence="7">
    <location>
        <begin position="185"/>
        <end position="284"/>
    </location>
</feature>
<dbReference type="GO" id="GO:0003677">
    <property type="term" value="F:DNA binding"/>
    <property type="evidence" value="ECO:0007669"/>
    <property type="project" value="InterPro"/>
</dbReference>
<keyword evidence="4" id="KW-0804">Transcription</keyword>
<keyword evidence="2" id="KW-0479">Metal-binding</keyword>
<keyword evidence="9" id="KW-1185">Reference proteome</keyword>
<dbReference type="Proteomes" id="UP001280581">
    <property type="component" value="Unassembled WGS sequence"/>
</dbReference>
<evidence type="ECO:0000313" key="9">
    <source>
        <dbReference type="Proteomes" id="UP001280581"/>
    </source>
</evidence>
<protein>
    <recommendedName>
        <fullName evidence="7">Xylanolytic transcriptional activator regulatory domain-containing protein</fullName>
    </recommendedName>
</protein>
<proteinExistence type="predicted"/>